<dbReference type="EMBL" id="LBOI01000011">
    <property type="protein sequence ID" value="KKP31336.1"/>
    <property type="molecule type" value="Genomic_DNA"/>
</dbReference>
<dbReference type="Proteomes" id="UP000034803">
    <property type="component" value="Unassembled WGS sequence"/>
</dbReference>
<evidence type="ECO:0000313" key="3">
    <source>
        <dbReference type="Proteomes" id="UP000034803"/>
    </source>
</evidence>
<dbReference type="SUPFAM" id="SSF53335">
    <property type="entry name" value="S-adenosyl-L-methionine-dependent methyltransferases"/>
    <property type="match status" value="1"/>
</dbReference>
<sequence>MALTDIEIINKFKLKPKDRILDVGGSMKQHTDIKIDTLVDILHPSESHMGSQKLYAKKFVRLDLNTDIFPFEDNEFDFCICTHTIEDLLYPFLALKEMSRVAKRGYLVTPSFGNDIIFSHVDITNWLTGIRRVPGISHHKWLFYQKQEIVQIIPKNYPLLYSSEFQYSNWIGEEEFEYYWEKEIKWNEINDLDFRIIITKYRDFVKRNKSKLKRTGPVAVYLDNPYFYLKEIAKFFLKKGYGFTNK</sequence>
<accession>A0A0F9YXY6</accession>
<gene>
    <name evidence="2" type="ORF">UR21_C0011G0017</name>
</gene>
<name>A0A0F9YXY6_9BACT</name>
<reference evidence="2 3" key="1">
    <citation type="journal article" date="2015" name="Nature">
        <title>rRNA introns, odd ribosomes, and small enigmatic genomes across a large radiation of phyla.</title>
        <authorList>
            <person name="Brown C.T."/>
            <person name="Hug L.A."/>
            <person name="Thomas B.C."/>
            <person name="Sharon I."/>
            <person name="Castelle C.J."/>
            <person name="Singh A."/>
            <person name="Wilkins M.J."/>
            <person name="Williams K.H."/>
            <person name="Banfield J.F."/>
        </authorList>
    </citation>
    <scope>NUCLEOTIDE SEQUENCE [LARGE SCALE GENOMIC DNA]</scope>
</reference>
<feature type="domain" description="Methyltransferase type 11" evidence="1">
    <location>
        <begin position="57"/>
        <end position="105"/>
    </location>
</feature>
<evidence type="ECO:0000259" key="1">
    <source>
        <dbReference type="Pfam" id="PF08241"/>
    </source>
</evidence>
<dbReference type="GO" id="GO:0008757">
    <property type="term" value="F:S-adenosylmethionine-dependent methyltransferase activity"/>
    <property type="evidence" value="ECO:0007669"/>
    <property type="project" value="InterPro"/>
</dbReference>
<dbReference type="GO" id="GO:0032259">
    <property type="term" value="P:methylation"/>
    <property type="evidence" value="ECO:0007669"/>
    <property type="project" value="UniProtKB-KW"/>
</dbReference>
<dbReference type="InterPro" id="IPR013216">
    <property type="entry name" value="Methyltransf_11"/>
</dbReference>
<dbReference type="InterPro" id="IPR029063">
    <property type="entry name" value="SAM-dependent_MTases_sf"/>
</dbReference>
<proteinExistence type="predicted"/>
<dbReference type="AlphaFoldDB" id="A0A0F9YXY6"/>
<protein>
    <submittedName>
        <fullName evidence="2">Methyltransferase domain protein</fullName>
    </submittedName>
</protein>
<comment type="caution">
    <text evidence="2">The sequence shown here is derived from an EMBL/GenBank/DDBJ whole genome shotgun (WGS) entry which is preliminary data.</text>
</comment>
<dbReference type="Pfam" id="PF08241">
    <property type="entry name" value="Methyltransf_11"/>
    <property type="match status" value="1"/>
</dbReference>
<dbReference type="Gene3D" id="3.40.50.150">
    <property type="entry name" value="Vaccinia Virus protein VP39"/>
    <property type="match status" value="1"/>
</dbReference>
<organism evidence="2 3">
    <name type="scientific">Candidatus Woesebacteria bacterium GW2011_GWC2_31_9</name>
    <dbReference type="NCBI Taxonomy" id="1618586"/>
    <lineage>
        <taxon>Bacteria</taxon>
        <taxon>Candidatus Woeseibacteriota</taxon>
    </lineage>
</organism>
<keyword evidence="2" id="KW-0808">Transferase</keyword>
<keyword evidence="2" id="KW-0489">Methyltransferase</keyword>
<evidence type="ECO:0000313" key="2">
    <source>
        <dbReference type="EMBL" id="KKP31336.1"/>
    </source>
</evidence>